<organism evidence="1 2">
    <name type="scientific">Scophthalmus maximus</name>
    <name type="common">Turbot</name>
    <name type="synonym">Psetta maxima</name>
    <dbReference type="NCBI Taxonomy" id="52904"/>
    <lineage>
        <taxon>Eukaryota</taxon>
        <taxon>Metazoa</taxon>
        <taxon>Chordata</taxon>
        <taxon>Craniata</taxon>
        <taxon>Vertebrata</taxon>
        <taxon>Euteleostomi</taxon>
        <taxon>Actinopterygii</taxon>
        <taxon>Neopterygii</taxon>
        <taxon>Teleostei</taxon>
        <taxon>Neoteleostei</taxon>
        <taxon>Acanthomorphata</taxon>
        <taxon>Carangaria</taxon>
        <taxon>Pleuronectiformes</taxon>
        <taxon>Pleuronectoidei</taxon>
        <taxon>Scophthalmidae</taxon>
        <taxon>Scophthalmus</taxon>
    </lineage>
</organism>
<dbReference type="AlphaFoldDB" id="A0A6A4RYL6"/>
<sequence>MQRLTERSTGPEGHEGSELHERRLLCSPATVFNTKEKYVFFFDFVTICAGGPQLPVIHTQFWGITTHGGETRRVQAPRRRRDRVVYPCGLLPAPIRRLGRYGAALELNQLEDTRERERRGEKSFEFALQH</sequence>
<reference evidence="1 2" key="1">
    <citation type="submission" date="2019-06" db="EMBL/GenBank/DDBJ databases">
        <title>Draft genomes of female and male turbot (Scophthalmus maximus).</title>
        <authorList>
            <person name="Xu H."/>
            <person name="Xu X.-W."/>
            <person name="Shao C."/>
            <person name="Chen S."/>
        </authorList>
    </citation>
    <scope>NUCLEOTIDE SEQUENCE [LARGE SCALE GENOMIC DNA]</scope>
    <source>
        <strain evidence="1">Ysfricsl-2016a</strain>
        <tissue evidence="1">Blood</tissue>
    </source>
</reference>
<name>A0A6A4RYL6_SCOMX</name>
<comment type="caution">
    <text evidence="1">The sequence shown here is derived from an EMBL/GenBank/DDBJ whole genome shotgun (WGS) entry which is preliminary data.</text>
</comment>
<accession>A0A6A4RYL6</accession>
<evidence type="ECO:0000313" key="1">
    <source>
        <dbReference type="EMBL" id="KAF0024262.1"/>
    </source>
</evidence>
<dbReference type="EMBL" id="VEVO01000021">
    <property type="protein sequence ID" value="KAF0024262.1"/>
    <property type="molecule type" value="Genomic_DNA"/>
</dbReference>
<evidence type="ECO:0000313" key="2">
    <source>
        <dbReference type="Proteomes" id="UP000438429"/>
    </source>
</evidence>
<protein>
    <submittedName>
        <fullName evidence="1">Uncharacterized protein</fullName>
    </submittedName>
</protein>
<proteinExistence type="predicted"/>
<gene>
    <name evidence="1" type="ORF">F2P81_023064</name>
</gene>
<dbReference type="Proteomes" id="UP000438429">
    <property type="component" value="Unassembled WGS sequence"/>
</dbReference>